<dbReference type="CDD" id="cd00756">
    <property type="entry name" value="MoaE"/>
    <property type="match status" value="1"/>
</dbReference>
<accession>A0A841J1Y9</accession>
<dbReference type="UniPathway" id="UPA00344"/>
<evidence type="ECO:0000256" key="4">
    <source>
        <dbReference type="ARBA" id="ARBA00013858"/>
    </source>
</evidence>
<reference evidence="13 14" key="1">
    <citation type="submission" date="2020-08" db="EMBL/GenBank/DDBJ databases">
        <title>Genomic Encyclopedia of Type Strains, Phase IV (KMG-IV): sequencing the most valuable type-strain genomes for metagenomic binning, comparative biology and taxonomic classification.</title>
        <authorList>
            <person name="Goeker M."/>
        </authorList>
    </citation>
    <scope>NUCLEOTIDE SEQUENCE [LARGE SCALE GENOMIC DNA]</scope>
    <source>
        <strain evidence="13 14">DSM 102255</strain>
    </source>
</reference>
<evidence type="ECO:0000256" key="9">
    <source>
        <dbReference type="ARBA" id="ARBA00030407"/>
    </source>
</evidence>
<evidence type="ECO:0000256" key="7">
    <source>
        <dbReference type="ARBA" id="ARBA00026066"/>
    </source>
</evidence>
<sequence length="146" mass="15725">MRRIAVSEADFDAAAEIAALEALGGGAVASFTGIVRGDDGLETFRLDHYPAMTEMQVGRLMDDALARWPLLGVVVLHRVGVMRPGDRIVFVGTASSHRGAALESCAFLIDWLKTSAPFWKKESFADGSARWVEACAADDAALARWT</sequence>
<dbReference type="EMBL" id="JACIJP010000001">
    <property type="protein sequence ID" value="MBB6122341.1"/>
    <property type="molecule type" value="Genomic_DNA"/>
</dbReference>
<dbReference type="Proteomes" id="UP000552700">
    <property type="component" value="Unassembled WGS sequence"/>
</dbReference>
<comment type="function">
    <text evidence="6">Converts molybdopterin precursor Z into molybdopterin. This requires the incorporation of two sulfur atoms into precursor Z to generate a dithiolene group. The sulfur is provided by MoaD.</text>
</comment>
<evidence type="ECO:0000256" key="3">
    <source>
        <dbReference type="ARBA" id="ARBA00011950"/>
    </source>
</evidence>
<comment type="pathway">
    <text evidence="1">Cofactor biosynthesis; molybdopterin biosynthesis.</text>
</comment>
<dbReference type="GO" id="GO:0030366">
    <property type="term" value="F:molybdopterin synthase activity"/>
    <property type="evidence" value="ECO:0007669"/>
    <property type="project" value="UniProtKB-EC"/>
</dbReference>
<dbReference type="InterPro" id="IPR003448">
    <property type="entry name" value="Mopterin_biosynth_MoaE"/>
</dbReference>
<proteinExistence type="inferred from homology"/>
<dbReference type="AlphaFoldDB" id="A0A841J1Y9"/>
<dbReference type="RefSeq" id="WP_184076413.1">
    <property type="nucleotide sequence ID" value="NZ_JACIJP010000001.1"/>
</dbReference>
<keyword evidence="5" id="KW-0501">Molybdenum cofactor biosynthesis</keyword>
<organism evidence="13 14">
    <name type="scientific">Sphingobium subterraneum</name>
    <dbReference type="NCBI Taxonomy" id="627688"/>
    <lineage>
        <taxon>Bacteria</taxon>
        <taxon>Pseudomonadati</taxon>
        <taxon>Pseudomonadota</taxon>
        <taxon>Alphaproteobacteria</taxon>
        <taxon>Sphingomonadales</taxon>
        <taxon>Sphingomonadaceae</taxon>
        <taxon>Sphingobium</taxon>
    </lineage>
</organism>
<comment type="subunit">
    <text evidence="7">Heterotetramer of 2 MoaD subunits and 2 MoaE subunits. Also stable as homodimer. The enzyme changes between these two forms during catalysis.</text>
</comment>
<evidence type="ECO:0000256" key="11">
    <source>
        <dbReference type="ARBA" id="ARBA00032474"/>
    </source>
</evidence>
<dbReference type="PANTHER" id="PTHR23404">
    <property type="entry name" value="MOLYBDOPTERIN SYNTHASE RELATED"/>
    <property type="match status" value="1"/>
</dbReference>
<evidence type="ECO:0000256" key="10">
    <source>
        <dbReference type="ARBA" id="ARBA00030781"/>
    </source>
</evidence>
<evidence type="ECO:0000313" key="13">
    <source>
        <dbReference type="EMBL" id="MBB6122341.1"/>
    </source>
</evidence>
<dbReference type="EC" id="2.8.1.12" evidence="3"/>
<keyword evidence="13" id="KW-0808">Transferase</keyword>
<dbReference type="Pfam" id="PF02391">
    <property type="entry name" value="MoaE"/>
    <property type="match status" value="1"/>
</dbReference>
<comment type="caution">
    <text evidence="13">The sequence shown here is derived from an EMBL/GenBank/DDBJ whole genome shotgun (WGS) entry which is preliminary data.</text>
</comment>
<evidence type="ECO:0000256" key="6">
    <source>
        <dbReference type="ARBA" id="ARBA00025448"/>
    </source>
</evidence>
<comment type="catalytic activity">
    <reaction evidence="12">
        <text>2 [molybdopterin-synthase sulfur-carrier protein]-C-terminal-Gly-aminoethanethioate + cyclic pyranopterin phosphate + H2O = molybdopterin + 2 [molybdopterin-synthase sulfur-carrier protein]-C-terminal Gly-Gly + 2 H(+)</text>
        <dbReference type="Rhea" id="RHEA:26333"/>
        <dbReference type="Rhea" id="RHEA-COMP:12202"/>
        <dbReference type="Rhea" id="RHEA-COMP:19907"/>
        <dbReference type="ChEBI" id="CHEBI:15377"/>
        <dbReference type="ChEBI" id="CHEBI:15378"/>
        <dbReference type="ChEBI" id="CHEBI:58698"/>
        <dbReference type="ChEBI" id="CHEBI:59648"/>
        <dbReference type="ChEBI" id="CHEBI:90778"/>
        <dbReference type="ChEBI" id="CHEBI:232372"/>
        <dbReference type="EC" id="2.8.1.12"/>
    </reaction>
</comment>
<gene>
    <name evidence="13" type="ORF">FHS92_000048</name>
</gene>
<evidence type="ECO:0000256" key="1">
    <source>
        <dbReference type="ARBA" id="ARBA00005046"/>
    </source>
</evidence>
<dbReference type="SUPFAM" id="SSF54690">
    <property type="entry name" value="Molybdopterin synthase subunit MoaE"/>
    <property type="match status" value="1"/>
</dbReference>
<keyword evidence="14" id="KW-1185">Reference proteome</keyword>
<name>A0A841J1Y9_9SPHN</name>
<evidence type="ECO:0000256" key="8">
    <source>
        <dbReference type="ARBA" id="ARBA00029745"/>
    </source>
</evidence>
<evidence type="ECO:0000256" key="2">
    <source>
        <dbReference type="ARBA" id="ARBA00005426"/>
    </source>
</evidence>
<dbReference type="InterPro" id="IPR036563">
    <property type="entry name" value="MoaE_sf"/>
</dbReference>
<evidence type="ECO:0000256" key="5">
    <source>
        <dbReference type="ARBA" id="ARBA00023150"/>
    </source>
</evidence>
<comment type="similarity">
    <text evidence="2">Belongs to the MoaE family.</text>
</comment>
<dbReference type="Gene3D" id="3.90.1170.40">
    <property type="entry name" value="Molybdopterin biosynthesis MoaE subunit"/>
    <property type="match status" value="1"/>
</dbReference>
<dbReference type="GO" id="GO:0006777">
    <property type="term" value="P:Mo-molybdopterin cofactor biosynthetic process"/>
    <property type="evidence" value="ECO:0007669"/>
    <property type="project" value="UniProtKB-KW"/>
</dbReference>
<evidence type="ECO:0000256" key="12">
    <source>
        <dbReference type="ARBA" id="ARBA00049878"/>
    </source>
</evidence>
<evidence type="ECO:0000313" key="14">
    <source>
        <dbReference type="Proteomes" id="UP000552700"/>
    </source>
</evidence>
<protein>
    <recommendedName>
        <fullName evidence="4">Molybdopterin synthase catalytic subunit</fullName>
        <ecNumber evidence="3">2.8.1.12</ecNumber>
    </recommendedName>
    <alternativeName>
        <fullName evidence="10">MPT synthase subunit 2</fullName>
    </alternativeName>
    <alternativeName>
        <fullName evidence="8">Molybdenum cofactor biosynthesis protein E</fullName>
    </alternativeName>
    <alternativeName>
        <fullName evidence="9">Molybdopterin-converting factor large subunit</fullName>
    </alternativeName>
    <alternativeName>
        <fullName evidence="11">Molybdopterin-converting factor subunit 2</fullName>
    </alternativeName>
</protein>